<sequence>MGDIDRGVLTIEDGAPYHTSAYTLTFRYMHGIQRMDWPLHSPDLNPIENVWSL</sequence>
<evidence type="ECO:0000313" key="3">
    <source>
        <dbReference type="Proteomes" id="UP000276215"/>
    </source>
</evidence>
<dbReference type="InterPro" id="IPR036397">
    <property type="entry name" value="RNaseH_sf"/>
</dbReference>
<dbReference type="OrthoDB" id="4737581at2759"/>
<evidence type="ECO:0000313" key="2">
    <source>
        <dbReference type="EMBL" id="RPA89558.1"/>
    </source>
</evidence>
<dbReference type="Gene3D" id="3.30.420.10">
    <property type="entry name" value="Ribonuclease H-like superfamily/Ribonuclease H"/>
    <property type="match status" value="1"/>
</dbReference>
<dbReference type="AlphaFoldDB" id="A0A3N4IXP3"/>
<gene>
    <name evidence="2" type="ORF">L873DRAFT_1721266</name>
</gene>
<dbReference type="GO" id="GO:0003676">
    <property type="term" value="F:nucleic acid binding"/>
    <property type="evidence" value="ECO:0007669"/>
    <property type="project" value="InterPro"/>
</dbReference>
<name>A0A3N4IXP3_9PEZI</name>
<dbReference type="Proteomes" id="UP000276215">
    <property type="component" value="Unassembled WGS sequence"/>
</dbReference>
<dbReference type="EMBL" id="ML120569">
    <property type="protein sequence ID" value="RPA89558.1"/>
    <property type="molecule type" value="Genomic_DNA"/>
</dbReference>
<feature type="domain" description="Tc1-like transposase DDE" evidence="1">
    <location>
        <begin position="10"/>
        <end position="52"/>
    </location>
</feature>
<protein>
    <recommendedName>
        <fullName evidence="1">Tc1-like transposase DDE domain-containing protein</fullName>
    </recommendedName>
</protein>
<reference evidence="2 3" key="1">
    <citation type="journal article" date="2018" name="Nat. Ecol. Evol.">
        <title>Pezizomycetes genomes reveal the molecular basis of ectomycorrhizal truffle lifestyle.</title>
        <authorList>
            <person name="Murat C."/>
            <person name="Payen T."/>
            <person name="Noel B."/>
            <person name="Kuo A."/>
            <person name="Morin E."/>
            <person name="Chen J."/>
            <person name="Kohler A."/>
            <person name="Krizsan K."/>
            <person name="Balestrini R."/>
            <person name="Da Silva C."/>
            <person name="Montanini B."/>
            <person name="Hainaut M."/>
            <person name="Levati E."/>
            <person name="Barry K.W."/>
            <person name="Belfiori B."/>
            <person name="Cichocki N."/>
            <person name="Clum A."/>
            <person name="Dockter R.B."/>
            <person name="Fauchery L."/>
            <person name="Guy J."/>
            <person name="Iotti M."/>
            <person name="Le Tacon F."/>
            <person name="Lindquist E.A."/>
            <person name="Lipzen A."/>
            <person name="Malagnac F."/>
            <person name="Mello A."/>
            <person name="Molinier V."/>
            <person name="Miyauchi S."/>
            <person name="Poulain J."/>
            <person name="Riccioni C."/>
            <person name="Rubini A."/>
            <person name="Sitrit Y."/>
            <person name="Splivallo R."/>
            <person name="Traeger S."/>
            <person name="Wang M."/>
            <person name="Zifcakova L."/>
            <person name="Wipf D."/>
            <person name="Zambonelli A."/>
            <person name="Paolocci F."/>
            <person name="Nowrousian M."/>
            <person name="Ottonello S."/>
            <person name="Baldrian P."/>
            <person name="Spatafora J.W."/>
            <person name="Henrissat B."/>
            <person name="Nagy L.G."/>
            <person name="Aury J.M."/>
            <person name="Wincker P."/>
            <person name="Grigoriev I.V."/>
            <person name="Bonfante P."/>
            <person name="Martin F.M."/>
        </authorList>
    </citation>
    <scope>NUCLEOTIDE SEQUENCE [LARGE SCALE GENOMIC DNA]</scope>
    <source>
        <strain evidence="2 3">120613-1</strain>
    </source>
</reference>
<keyword evidence="3" id="KW-1185">Reference proteome</keyword>
<organism evidence="2 3">
    <name type="scientific">Choiromyces venosus 120613-1</name>
    <dbReference type="NCBI Taxonomy" id="1336337"/>
    <lineage>
        <taxon>Eukaryota</taxon>
        <taxon>Fungi</taxon>
        <taxon>Dikarya</taxon>
        <taxon>Ascomycota</taxon>
        <taxon>Pezizomycotina</taxon>
        <taxon>Pezizomycetes</taxon>
        <taxon>Pezizales</taxon>
        <taxon>Tuberaceae</taxon>
        <taxon>Choiromyces</taxon>
    </lineage>
</organism>
<accession>A0A3N4IXP3</accession>
<dbReference type="Pfam" id="PF13358">
    <property type="entry name" value="DDE_3"/>
    <property type="match status" value="1"/>
</dbReference>
<dbReference type="InterPro" id="IPR038717">
    <property type="entry name" value="Tc1-like_DDE_dom"/>
</dbReference>
<proteinExistence type="predicted"/>
<evidence type="ECO:0000259" key="1">
    <source>
        <dbReference type="Pfam" id="PF13358"/>
    </source>
</evidence>